<dbReference type="SUPFAM" id="SSF46785">
    <property type="entry name" value="Winged helix' DNA-binding domain"/>
    <property type="match status" value="1"/>
</dbReference>
<gene>
    <name evidence="2" type="ORF">J9260_04020</name>
</gene>
<protein>
    <submittedName>
        <fullName evidence="2">Transcriptional regulator</fullName>
    </submittedName>
</protein>
<sequence>MNTTSIADALFTKTQQRVLATLFGKPDQSFYLNEIVRLANIGKGTVKRELERMTAAGLLTIKRIGNQNHYQANPDSPIYSELLGITRKTFGIADVIKTALLPLDAQIEQAFIYGSVAKQQDTASSDIDLMVISDTLPYATLMTALIEAEPTVGRPINPTIYTAQQIRDKLHGNNAFITRVLAQPKLWIKGENGVCWISATN</sequence>
<accession>A0A975FAZ0</accession>
<dbReference type="RefSeq" id="WP_210219763.1">
    <property type="nucleotide sequence ID" value="NZ_CP072793.1"/>
</dbReference>
<name>A0A975FAZ0_9GAMM</name>
<dbReference type="Gene3D" id="1.10.10.10">
    <property type="entry name" value="Winged helix-like DNA-binding domain superfamily/Winged helix DNA-binding domain"/>
    <property type="match status" value="1"/>
</dbReference>
<dbReference type="InterPro" id="IPR036390">
    <property type="entry name" value="WH_DNA-bd_sf"/>
</dbReference>
<evidence type="ECO:0000259" key="1">
    <source>
        <dbReference type="Pfam" id="PF18765"/>
    </source>
</evidence>
<dbReference type="InterPro" id="IPR043519">
    <property type="entry name" value="NT_sf"/>
</dbReference>
<evidence type="ECO:0000313" key="2">
    <source>
        <dbReference type="EMBL" id="QTR54268.1"/>
    </source>
</evidence>
<reference evidence="2" key="1">
    <citation type="submission" date="2021-04" db="EMBL/GenBank/DDBJ databases">
        <title>Genomics, taxonomy and metabolism of representatives of sulfur bacteria of the genus Thiothrix: Thiothrix fructosivorans QT, Thiothrix unzii A1T and three new species, Thiothrix subterranea sp. nov., Thiothrix litoralis sp. nov. and 'Candidatus Thiothrix anitrata' sp. nov.</title>
        <authorList>
            <person name="Ravin N.V."/>
            <person name="Smolyakov D."/>
            <person name="Rudenko T.S."/>
            <person name="Mardanov A.V."/>
            <person name="Beletsky A.V."/>
            <person name="Markov N.D."/>
            <person name="Fomenkov A.I."/>
            <person name="Roberts R.J."/>
            <person name="Karnachuk O.V."/>
            <person name="Novikov A."/>
            <person name="Grabovich M.Y."/>
        </authorList>
    </citation>
    <scope>NUCLEOTIDE SEQUENCE</scope>
    <source>
        <strain evidence="2">A1</strain>
    </source>
</reference>
<dbReference type="Gene3D" id="3.30.460.10">
    <property type="entry name" value="Beta Polymerase, domain 2"/>
    <property type="match status" value="1"/>
</dbReference>
<keyword evidence="3" id="KW-1185">Reference proteome</keyword>
<dbReference type="InterPro" id="IPR041633">
    <property type="entry name" value="Polbeta"/>
</dbReference>
<organism evidence="2 3">
    <name type="scientific">Thiothrix unzii</name>
    <dbReference type="NCBI Taxonomy" id="111769"/>
    <lineage>
        <taxon>Bacteria</taxon>
        <taxon>Pseudomonadati</taxon>
        <taxon>Pseudomonadota</taxon>
        <taxon>Gammaproteobacteria</taxon>
        <taxon>Thiotrichales</taxon>
        <taxon>Thiotrichaceae</taxon>
        <taxon>Thiothrix</taxon>
    </lineage>
</organism>
<evidence type="ECO:0000313" key="3">
    <source>
        <dbReference type="Proteomes" id="UP000672009"/>
    </source>
</evidence>
<dbReference type="Proteomes" id="UP000672009">
    <property type="component" value="Chromosome"/>
</dbReference>
<feature type="domain" description="Polymerase beta nucleotidyltransferase" evidence="1">
    <location>
        <begin position="104"/>
        <end position="140"/>
    </location>
</feature>
<dbReference type="CDD" id="cd05403">
    <property type="entry name" value="NT_KNTase_like"/>
    <property type="match status" value="1"/>
</dbReference>
<dbReference type="InterPro" id="IPR036388">
    <property type="entry name" value="WH-like_DNA-bd_sf"/>
</dbReference>
<dbReference type="SUPFAM" id="SSF81301">
    <property type="entry name" value="Nucleotidyltransferase"/>
    <property type="match status" value="1"/>
</dbReference>
<dbReference type="Pfam" id="PF18765">
    <property type="entry name" value="Polbeta"/>
    <property type="match status" value="1"/>
</dbReference>
<dbReference type="KEGG" id="tun:J9260_04020"/>
<dbReference type="EMBL" id="CP072793">
    <property type="protein sequence ID" value="QTR54268.1"/>
    <property type="molecule type" value="Genomic_DNA"/>
</dbReference>
<proteinExistence type="predicted"/>
<dbReference type="AlphaFoldDB" id="A0A975FAZ0"/>